<reference evidence="3" key="2">
    <citation type="submission" date="2025-09" db="UniProtKB">
        <authorList>
            <consortium name="Ensembl"/>
        </authorList>
    </citation>
    <scope>IDENTIFICATION</scope>
</reference>
<dbReference type="InterPro" id="IPR027417">
    <property type="entry name" value="P-loop_NTPase"/>
</dbReference>
<organism evidence="3 4">
    <name type="scientific">Salmo trutta</name>
    <name type="common">Brown trout</name>
    <dbReference type="NCBI Taxonomy" id="8032"/>
    <lineage>
        <taxon>Eukaryota</taxon>
        <taxon>Metazoa</taxon>
        <taxon>Chordata</taxon>
        <taxon>Craniata</taxon>
        <taxon>Vertebrata</taxon>
        <taxon>Euteleostomi</taxon>
        <taxon>Actinopterygii</taxon>
        <taxon>Neopterygii</taxon>
        <taxon>Teleostei</taxon>
        <taxon>Protacanthopterygii</taxon>
        <taxon>Salmoniformes</taxon>
        <taxon>Salmonidae</taxon>
        <taxon>Salmoninae</taxon>
        <taxon>Salmo</taxon>
    </lineage>
</organism>
<dbReference type="PANTHER" id="PTHR14932:SF1">
    <property type="entry name" value="RAB-LIKE PROTEIN 6"/>
    <property type="match status" value="1"/>
</dbReference>
<evidence type="ECO:0000256" key="2">
    <source>
        <dbReference type="SAM" id="MobiDB-lite"/>
    </source>
</evidence>
<dbReference type="Pfam" id="PF00071">
    <property type="entry name" value="Ras"/>
    <property type="match status" value="1"/>
</dbReference>
<gene>
    <name evidence="3" type="primary">RABL6</name>
</gene>
<dbReference type="PRINTS" id="PR00449">
    <property type="entry name" value="RASTRNSFRMNG"/>
</dbReference>
<proteinExistence type="predicted"/>
<feature type="compositionally biased region" description="Pro residues" evidence="2">
    <location>
        <begin position="321"/>
        <end position="338"/>
    </location>
</feature>
<evidence type="ECO:0000256" key="1">
    <source>
        <dbReference type="ARBA" id="ARBA00022741"/>
    </source>
</evidence>
<accession>A0A673WH03</accession>
<dbReference type="GO" id="GO:0005634">
    <property type="term" value="C:nucleus"/>
    <property type="evidence" value="ECO:0007669"/>
    <property type="project" value="TreeGrafter"/>
</dbReference>
<keyword evidence="4" id="KW-1185">Reference proteome</keyword>
<dbReference type="GO" id="GO:0005525">
    <property type="term" value="F:GTP binding"/>
    <property type="evidence" value="ECO:0007669"/>
    <property type="project" value="InterPro"/>
</dbReference>
<dbReference type="GO" id="GO:0003924">
    <property type="term" value="F:GTPase activity"/>
    <property type="evidence" value="ECO:0007669"/>
    <property type="project" value="InterPro"/>
</dbReference>
<evidence type="ECO:0000313" key="3">
    <source>
        <dbReference type="Ensembl" id="ENSSTUP00000011294.1"/>
    </source>
</evidence>
<keyword evidence="1" id="KW-0547">Nucleotide-binding</keyword>
<feature type="compositionally biased region" description="Low complexity" evidence="2">
    <location>
        <begin position="349"/>
        <end position="358"/>
    </location>
</feature>
<dbReference type="Proteomes" id="UP000472277">
    <property type="component" value="Chromosome 9"/>
</dbReference>
<feature type="region of interest" description="Disordered" evidence="2">
    <location>
        <begin position="593"/>
        <end position="617"/>
    </location>
</feature>
<protein>
    <submittedName>
        <fullName evidence="3">RAB, member RAS onco family like 6</fullName>
    </submittedName>
</protein>
<feature type="compositionally biased region" description="Basic and acidic residues" evidence="2">
    <location>
        <begin position="597"/>
        <end position="610"/>
    </location>
</feature>
<dbReference type="Gene3D" id="3.40.50.300">
    <property type="entry name" value="P-loop containing nucleotide triphosphate hydrolases"/>
    <property type="match status" value="1"/>
</dbReference>
<dbReference type="AlphaFoldDB" id="A0A673WH03"/>
<dbReference type="GeneTree" id="ENSGT00390000016002"/>
<dbReference type="InterPro" id="IPR040385">
    <property type="entry name" value="RABL6"/>
</dbReference>
<feature type="region of interest" description="Disordered" evidence="2">
    <location>
        <begin position="479"/>
        <end position="526"/>
    </location>
</feature>
<feature type="region of interest" description="Disordered" evidence="2">
    <location>
        <begin position="1"/>
        <end position="24"/>
    </location>
</feature>
<evidence type="ECO:0000313" key="4">
    <source>
        <dbReference type="Proteomes" id="UP000472277"/>
    </source>
</evidence>
<dbReference type="SMART" id="SM00175">
    <property type="entry name" value="RAB"/>
    <property type="match status" value="1"/>
</dbReference>
<feature type="compositionally biased region" description="Low complexity" evidence="2">
    <location>
        <begin position="277"/>
        <end position="303"/>
    </location>
</feature>
<feature type="compositionally biased region" description="Polar residues" evidence="2">
    <location>
        <begin position="436"/>
        <end position="451"/>
    </location>
</feature>
<dbReference type="SUPFAM" id="SSF52540">
    <property type="entry name" value="P-loop containing nucleoside triphosphate hydrolases"/>
    <property type="match status" value="1"/>
</dbReference>
<feature type="region of interest" description="Disordered" evidence="2">
    <location>
        <begin position="265"/>
        <end position="465"/>
    </location>
</feature>
<sequence length="617" mass="67534">MFSALKKLVGSEPGQSRDKNIPAGMQSMNHSLQRRFAKGVQYNMKIVIRGDRNTGKSTLWHRLQGKKFTDDYVPTQEIQATSIHWNYKTTDDVVKVEVWDVVDKGECDDFSDEVALDAEFLDVYKNCNGVIMMFDITKQWTFNYILRELPKVPTHVPVCVLGNNRDMGDHRVILPDDIRQVIANLNRPMGSSYIHYAEASMKNGFGLKYLHRFFNIPFLQLQRETLLRQLETNQLDMDATLEELCVQQETEDQNYEIFLENTETRNKGYGSPCPANGQSPSSGSQSPIVPPSGASTGSSSPGTPQQPPIAAQVPSLQSPSPDHPGPSPSPPAQAPPPQKRGLISRLFGSAPAPEVPAAMPEPEPSPVCPAKVQSVDDFVPDEGLDKSFLEDSLPSKVKVHQPAPALDSDSDGEDRGNPMVAGYQDELDPDDKELPQPSTLGLLTSKDFTMSSDDEEAPPPRAAPNTVLLEAEPISLTMIPAVALEQPGPQPGPPRAKKGGSPGVEGSDSDPEAPVAEQMLSFIMDDPDFESEEVVIQKITKEVFPVRDEVLSDLELSDDDILPAVLIPEPLKATPVLKPSFKSKNETDLFGLGFTEEAPRAKDSSEDLEGKSTSTNL</sequence>
<dbReference type="GO" id="GO:0005829">
    <property type="term" value="C:cytosol"/>
    <property type="evidence" value="ECO:0007669"/>
    <property type="project" value="TreeGrafter"/>
</dbReference>
<dbReference type="Ensembl" id="ENSSTUT00000011980.1">
    <property type="protein sequence ID" value="ENSSTUP00000011294.1"/>
    <property type="gene ID" value="ENSSTUG00000005344.1"/>
</dbReference>
<reference evidence="3" key="1">
    <citation type="submission" date="2025-08" db="UniProtKB">
        <authorList>
            <consortium name="Ensembl"/>
        </authorList>
    </citation>
    <scope>IDENTIFICATION</scope>
</reference>
<dbReference type="PROSITE" id="PS51419">
    <property type="entry name" value="RAB"/>
    <property type="match status" value="1"/>
</dbReference>
<name>A0A673WH03_SALTR</name>
<dbReference type="InterPro" id="IPR001806">
    <property type="entry name" value="Small_GTPase"/>
</dbReference>
<dbReference type="PANTHER" id="PTHR14932">
    <property type="entry name" value="RAS GTPASE-RELATED"/>
    <property type="match status" value="1"/>
</dbReference>